<proteinExistence type="predicted"/>
<name>A0ABU9JZG7_9BACI</name>
<sequence>MIGIEKEGESMLAEAKINVELDVSSIKKYIQQKIDEQVKESLFLVDVDTLCKKCSMSRRFMEEEFLNDPRFKLIEKRKARKRFYYWEEAKEVIEEIINEW</sequence>
<evidence type="ECO:0000313" key="2">
    <source>
        <dbReference type="Proteomes" id="UP001459714"/>
    </source>
</evidence>
<organism evidence="1 2">
    <name type="scientific">Caldifermentibacillus hisashii</name>
    <dbReference type="NCBI Taxonomy" id="996558"/>
    <lineage>
        <taxon>Bacteria</taxon>
        <taxon>Bacillati</taxon>
        <taxon>Bacillota</taxon>
        <taxon>Bacilli</taxon>
        <taxon>Bacillales</taxon>
        <taxon>Bacillaceae</taxon>
        <taxon>Caldifermentibacillus</taxon>
    </lineage>
</organism>
<comment type="caution">
    <text evidence="1">The sequence shown here is derived from an EMBL/GenBank/DDBJ whole genome shotgun (WGS) entry which is preliminary data.</text>
</comment>
<gene>
    <name evidence="1" type="ORF">NST17_13615</name>
</gene>
<protein>
    <submittedName>
        <fullName evidence="1">Uncharacterized protein</fullName>
    </submittedName>
</protein>
<evidence type="ECO:0000313" key="1">
    <source>
        <dbReference type="EMBL" id="MEL3958225.1"/>
    </source>
</evidence>
<keyword evidence="2" id="KW-1185">Reference proteome</keyword>
<dbReference type="EMBL" id="JBBYAK010000001">
    <property type="protein sequence ID" value="MEL3958225.1"/>
    <property type="molecule type" value="Genomic_DNA"/>
</dbReference>
<accession>A0ABU9JZG7</accession>
<reference evidence="1 2" key="1">
    <citation type="submission" date="2024-03" db="EMBL/GenBank/DDBJ databases">
        <title>Bacilli Hybrid Assemblies.</title>
        <authorList>
            <person name="Kovac J."/>
        </authorList>
    </citation>
    <scope>NUCLEOTIDE SEQUENCE [LARGE SCALE GENOMIC DNA]</scope>
    <source>
        <strain evidence="1 2">FSL M8-0022</strain>
    </source>
</reference>
<dbReference type="RefSeq" id="WP_342020440.1">
    <property type="nucleotide sequence ID" value="NZ_JBBYAK010000001.1"/>
</dbReference>
<dbReference type="Proteomes" id="UP001459714">
    <property type="component" value="Unassembled WGS sequence"/>
</dbReference>